<dbReference type="OrthoDB" id="3867598at2"/>
<dbReference type="InterPro" id="IPR036265">
    <property type="entry name" value="HIT-like_sf"/>
</dbReference>
<dbReference type="Proteomes" id="UP000283644">
    <property type="component" value="Unassembled WGS sequence"/>
</dbReference>
<evidence type="ECO:0000313" key="1">
    <source>
        <dbReference type="EMBL" id="RHW24965.1"/>
    </source>
</evidence>
<keyword evidence="2" id="KW-1185">Reference proteome</keyword>
<proteinExistence type="predicted"/>
<dbReference type="Gene3D" id="3.30.428.10">
    <property type="entry name" value="HIT-like"/>
    <property type="match status" value="1"/>
</dbReference>
<dbReference type="AlphaFoldDB" id="A0A417XXB8"/>
<evidence type="ECO:0000313" key="2">
    <source>
        <dbReference type="Proteomes" id="UP000283644"/>
    </source>
</evidence>
<comment type="caution">
    <text evidence="1">The sequence shown here is derived from an EMBL/GenBank/DDBJ whole genome shotgun (WGS) entry which is preliminary data.</text>
</comment>
<dbReference type="RefSeq" id="WP_118927268.1">
    <property type="nucleotide sequence ID" value="NZ_QXGH01000027.1"/>
</dbReference>
<evidence type="ECO:0008006" key="3">
    <source>
        <dbReference type="Google" id="ProtNLM"/>
    </source>
</evidence>
<gene>
    <name evidence="1" type="ORF">D0Z08_21195</name>
</gene>
<accession>A0A417XXB8</accession>
<dbReference type="SUPFAM" id="SSF54197">
    <property type="entry name" value="HIT-like"/>
    <property type="match status" value="1"/>
</dbReference>
<protein>
    <recommendedName>
        <fullName evidence="3">HIT family protein</fullName>
    </recommendedName>
</protein>
<sequence>MPESAEEVYQRIVATTGDGGRLPMPPSGEWDIFPWEVVDGALAPKVIQPPADEPGRYGEDPAKPCGQCVDGIVADRIVWEDEHWVLTHPGQPTGLPLVLMLHTREHEDFGQLDDEIASQFGRISNRLVRIIEHLPNIGRVHVSRWGDGGAHFHVWFFARTKGLMPVLGSPAAEWDDIIPPGSETVWRQDLHTVATKLSNWGGDARA</sequence>
<name>A0A417XXB8_9ACTN</name>
<organism evidence="1 2">
    <name type="scientific">Nocardioides immobilis</name>
    <dbReference type="NCBI Taxonomy" id="2049295"/>
    <lineage>
        <taxon>Bacteria</taxon>
        <taxon>Bacillati</taxon>
        <taxon>Actinomycetota</taxon>
        <taxon>Actinomycetes</taxon>
        <taxon>Propionibacteriales</taxon>
        <taxon>Nocardioidaceae</taxon>
        <taxon>Nocardioides</taxon>
    </lineage>
</organism>
<dbReference type="EMBL" id="QXGH01000027">
    <property type="protein sequence ID" value="RHW24965.1"/>
    <property type="molecule type" value="Genomic_DNA"/>
</dbReference>
<reference evidence="1 2" key="1">
    <citation type="submission" date="2018-09" db="EMBL/GenBank/DDBJ databases">
        <title>Genome sequencing of Nocardioides immobilis CCTCC AB 2017083 for comparison to Nocardioides silvaticus.</title>
        <authorList>
            <person name="Li C."/>
            <person name="Wang G."/>
        </authorList>
    </citation>
    <scope>NUCLEOTIDE SEQUENCE [LARGE SCALE GENOMIC DNA]</scope>
    <source>
        <strain evidence="1 2">CCTCC AB 2017083</strain>
    </source>
</reference>